<accession>A0AA38NZA2</accession>
<evidence type="ECO:0000313" key="2">
    <source>
        <dbReference type="Proteomes" id="UP001163846"/>
    </source>
</evidence>
<evidence type="ECO:0000313" key="1">
    <source>
        <dbReference type="EMBL" id="KAJ3833351.1"/>
    </source>
</evidence>
<dbReference type="Proteomes" id="UP001163846">
    <property type="component" value="Unassembled WGS sequence"/>
</dbReference>
<dbReference type="EMBL" id="MU806715">
    <property type="protein sequence ID" value="KAJ3833351.1"/>
    <property type="molecule type" value="Genomic_DNA"/>
</dbReference>
<comment type="caution">
    <text evidence="1">The sequence shown here is derived from an EMBL/GenBank/DDBJ whole genome shotgun (WGS) entry which is preliminary data.</text>
</comment>
<dbReference type="AlphaFoldDB" id="A0AA38NZA2"/>
<organism evidence="1 2">
    <name type="scientific">Lentinula raphanica</name>
    <dbReference type="NCBI Taxonomy" id="153919"/>
    <lineage>
        <taxon>Eukaryota</taxon>
        <taxon>Fungi</taxon>
        <taxon>Dikarya</taxon>
        <taxon>Basidiomycota</taxon>
        <taxon>Agaricomycotina</taxon>
        <taxon>Agaricomycetes</taxon>
        <taxon>Agaricomycetidae</taxon>
        <taxon>Agaricales</taxon>
        <taxon>Marasmiineae</taxon>
        <taxon>Omphalotaceae</taxon>
        <taxon>Lentinula</taxon>
    </lineage>
</organism>
<proteinExistence type="predicted"/>
<keyword evidence="2" id="KW-1185">Reference proteome</keyword>
<name>A0AA38NZA2_9AGAR</name>
<protein>
    <submittedName>
        <fullName evidence="1">Uncharacterized protein</fullName>
    </submittedName>
</protein>
<reference evidence="1" key="1">
    <citation type="submission" date="2022-08" db="EMBL/GenBank/DDBJ databases">
        <authorList>
            <consortium name="DOE Joint Genome Institute"/>
            <person name="Min B."/>
            <person name="Riley R."/>
            <person name="Sierra-Patev S."/>
            <person name="Naranjo-Ortiz M."/>
            <person name="Looney B."/>
            <person name="Konkel Z."/>
            <person name="Slot J.C."/>
            <person name="Sakamoto Y."/>
            <person name="Steenwyk J.L."/>
            <person name="Rokas A."/>
            <person name="Carro J."/>
            <person name="Camarero S."/>
            <person name="Ferreira P."/>
            <person name="Molpeceres G."/>
            <person name="Ruiz-Duenas F.J."/>
            <person name="Serrano A."/>
            <person name="Henrissat B."/>
            <person name="Drula E."/>
            <person name="Hughes K.W."/>
            <person name="Mata J.L."/>
            <person name="Ishikawa N.K."/>
            <person name="Vargas-Isla R."/>
            <person name="Ushijima S."/>
            <person name="Smith C.A."/>
            <person name="Ahrendt S."/>
            <person name="Andreopoulos W."/>
            <person name="He G."/>
            <person name="Labutti K."/>
            <person name="Lipzen A."/>
            <person name="Ng V."/>
            <person name="Sandor L."/>
            <person name="Barry K."/>
            <person name="Martinez A.T."/>
            <person name="Xiao Y."/>
            <person name="Gibbons J.G."/>
            <person name="Terashima K."/>
            <person name="Hibbett D.S."/>
            <person name="Grigoriev I.V."/>
        </authorList>
    </citation>
    <scope>NUCLEOTIDE SEQUENCE</scope>
    <source>
        <strain evidence="1">TFB9207</strain>
    </source>
</reference>
<gene>
    <name evidence="1" type="ORF">F5878DRAFT_546708</name>
</gene>
<sequence>EELETSHILLECDCNGQKEVWELAKNLWGKQKTRWIKPEFGIILGCGALNIRDENGRALPGESRLYRIVISESAHMIWKLRNERVINQTPPLTRERIEHRWKATIHGRYQIDCILTSSKFGKRKMPNRVKRGTWRNVIQTENIPSEEDREGIGVLVGERAV</sequence>
<feature type="non-terminal residue" evidence="1">
    <location>
        <position position="1"/>
    </location>
</feature>